<organism evidence="2 3">
    <name type="scientific">Brassica oleracea var. oleracea</name>
    <dbReference type="NCBI Taxonomy" id="109376"/>
    <lineage>
        <taxon>Eukaryota</taxon>
        <taxon>Viridiplantae</taxon>
        <taxon>Streptophyta</taxon>
        <taxon>Embryophyta</taxon>
        <taxon>Tracheophyta</taxon>
        <taxon>Spermatophyta</taxon>
        <taxon>Magnoliopsida</taxon>
        <taxon>eudicotyledons</taxon>
        <taxon>Gunneridae</taxon>
        <taxon>Pentapetalae</taxon>
        <taxon>rosids</taxon>
        <taxon>malvids</taxon>
        <taxon>Brassicales</taxon>
        <taxon>Brassicaceae</taxon>
        <taxon>Brassiceae</taxon>
        <taxon>Brassica</taxon>
    </lineage>
</organism>
<dbReference type="EnsemblPlants" id="Bo7g063850.1">
    <property type="protein sequence ID" value="Bo7g063850.1"/>
    <property type="gene ID" value="Bo7g063850"/>
</dbReference>
<dbReference type="Gramene" id="Bo7g063850.1">
    <property type="protein sequence ID" value="Bo7g063850.1"/>
    <property type="gene ID" value="Bo7g063850"/>
</dbReference>
<name>A0A0D3D868_BRAOL</name>
<evidence type="ECO:0000313" key="2">
    <source>
        <dbReference type="EnsemblPlants" id="Bo7g063850.1"/>
    </source>
</evidence>
<sequence length="58" mass="6480">MGLHRDGETDEPEPVEAPATNHRKQPPLLLLPEVQKHQDTPTTQSLPPEPPTPQQRAQ</sequence>
<reference evidence="2 3" key="1">
    <citation type="journal article" date="2014" name="Genome Biol.">
        <title>Transcriptome and methylome profiling reveals relics of genome dominance in the mesopolyploid Brassica oleracea.</title>
        <authorList>
            <person name="Parkin I.A."/>
            <person name="Koh C."/>
            <person name="Tang H."/>
            <person name="Robinson S.J."/>
            <person name="Kagale S."/>
            <person name="Clarke W.E."/>
            <person name="Town C.D."/>
            <person name="Nixon J."/>
            <person name="Krishnakumar V."/>
            <person name="Bidwell S.L."/>
            <person name="Denoeud F."/>
            <person name="Belcram H."/>
            <person name="Links M.G."/>
            <person name="Just J."/>
            <person name="Clarke C."/>
            <person name="Bender T."/>
            <person name="Huebert T."/>
            <person name="Mason A.S."/>
            <person name="Pires J.C."/>
            <person name="Barker G."/>
            <person name="Moore J."/>
            <person name="Walley P.G."/>
            <person name="Manoli S."/>
            <person name="Batley J."/>
            <person name="Edwards D."/>
            <person name="Nelson M.N."/>
            <person name="Wang X."/>
            <person name="Paterson A.H."/>
            <person name="King G."/>
            <person name="Bancroft I."/>
            <person name="Chalhoub B."/>
            <person name="Sharpe A.G."/>
        </authorList>
    </citation>
    <scope>NUCLEOTIDE SEQUENCE</scope>
    <source>
        <strain evidence="2 3">cv. TO1000</strain>
    </source>
</reference>
<reference evidence="2" key="2">
    <citation type="submission" date="2015-03" db="UniProtKB">
        <authorList>
            <consortium name="EnsemblPlants"/>
        </authorList>
    </citation>
    <scope>IDENTIFICATION</scope>
</reference>
<dbReference type="AlphaFoldDB" id="A0A0D3D868"/>
<dbReference type="HOGENOM" id="CLU_2981836_0_0_1"/>
<feature type="region of interest" description="Disordered" evidence="1">
    <location>
        <begin position="1"/>
        <end position="58"/>
    </location>
</feature>
<evidence type="ECO:0000256" key="1">
    <source>
        <dbReference type="SAM" id="MobiDB-lite"/>
    </source>
</evidence>
<dbReference type="Proteomes" id="UP000032141">
    <property type="component" value="Chromosome C7"/>
</dbReference>
<protein>
    <submittedName>
        <fullName evidence="2">Uncharacterized protein</fullName>
    </submittedName>
</protein>
<keyword evidence="3" id="KW-1185">Reference proteome</keyword>
<accession>A0A0D3D868</accession>
<proteinExistence type="predicted"/>
<evidence type="ECO:0000313" key="3">
    <source>
        <dbReference type="Proteomes" id="UP000032141"/>
    </source>
</evidence>
<feature type="compositionally biased region" description="Pro residues" evidence="1">
    <location>
        <begin position="47"/>
        <end position="58"/>
    </location>
</feature>